<evidence type="ECO:0000256" key="16">
    <source>
        <dbReference type="ARBA" id="ARBA00032853"/>
    </source>
</evidence>
<evidence type="ECO:0000256" key="8">
    <source>
        <dbReference type="ARBA" id="ARBA00022573"/>
    </source>
</evidence>
<dbReference type="InterPro" id="IPR003805">
    <property type="entry name" value="CobS"/>
</dbReference>
<keyword evidence="12 19" id="KW-1133">Transmembrane helix</keyword>
<keyword evidence="8 19" id="KW-0169">Cobalamin biosynthesis</keyword>
<evidence type="ECO:0000256" key="1">
    <source>
        <dbReference type="ARBA" id="ARBA00001946"/>
    </source>
</evidence>
<sequence>MLDSLILFGQFFTKLNIPIPVDDATNKVKTSIQYITLFSFLLGCIEGIVFWGFTYLFPIWFAWILYWITDGLLTGGFHLDALADTADGFFSSRTSDKIYAIMKDSRLGTMGSLALLYYYGLVIGLGIIISSYFDLFHMILLTVCLTMLTKTGLSLLFYKMVYPENKHGLSNIWLGISTWRIIVAQIFSIIIIGLCFSWQGLISYLAIPIIAIFYRRKVTKVLGGTPGDTLGAFASLSPLIFLFVLTILTRWRL</sequence>
<reference evidence="20 29" key="9">
    <citation type="journal article" date="2022" name="Front. Cell. Infect. Microbiol.">
        <title>The probiotic and immunomodulation effects of Limosilactobacillus reuteri RGW1 isolated from calf feces.</title>
        <authorList>
            <person name="Huang K."/>
            <person name="Shi W."/>
            <person name="Yang B."/>
            <person name="Wang J."/>
        </authorList>
    </citation>
    <scope>NUCLEOTIDE SEQUENCE [LARGE SCALE GENOMIC DNA]</scope>
    <source>
        <strain evidence="20 29">RGW1</strain>
    </source>
</reference>
<reference evidence="23 27" key="4">
    <citation type="journal article" date="2018" name="Front. Microbiol.">
        <title>Comparative Genomics of the Herbivore Gut Symbiont Lactobacillus reuteri Reveals Genetic Diversity and Lifestyle Adaptation.</title>
        <authorList>
            <person name="Zhao J."/>
        </authorList>
    </citation>
    <scope>NUCLEOTIDE SEQUENCE</scope>
    <source>
        <strain evidence="24 27">LR10</strain>
        <strain evidence="23">LR9</strain>
    </source>
</reference>
<organism evidence="22 26">
    <name type="scientific">Limosilactobacillus reuteri</name>
    <name type="common">Lactobacillus reuteri</name>
    <dbReference type="NCBI Taxonomy" id="1598"/>
    <lineage>
        <taxon>Bacteria</taxon>
        <taxon>Bacillati</taxon>
        <taxon>Bacillota</taxon>
        <taxon>Bacilli</taxon>
        <taxon>Lactobacillales</taxon>
        <taxon>Lactobacillaceae</taxon>
        <taxon>Limosilactobacillus</taxon>
    </lineage>
</organism>
<dbReference type="GeneID" id="77190566"/>
<evidence type="ECO:0000313" key="29">
    <source>
        <dbReference type="Proteomes" id="UP001286376"/>
    </source>
</evidence>
<comment type="pathway">
    <text evidence="3 19">Cofactor biosynthesis; adenosylcobalamin biosynthesis; adenosylcobalamin from cob(II)yrinate a,c-diamide: step 7/7.</text>
</comment>
<dbReference type="Proteomes" id="UP000245980">
    <property type="component" value="Unassembled WGS sequence"/>
</dbReference>
<reference evidence="20" key="10">
    <citation type="submission" date="2022-08" db="EMBL/GenBank/DDBJ databases">
        <authorList>
            <person name="Huang K."/>
        </authorList>
    </citation>
    <scope>NUCLEOTIDE SEQUENCE</scope>
    <source>
        <strain evidence="20">RGW1</strain>
    </source>
</reference>
<evidence type="ECO:0000256" key="6">
    <source>
        <dbReference type="ARBA" id="ARBA00015850"/>
    </source>
</evidence>
<feature type="transmembrane region" description="Helical" evidence="19">
    <location>
        <begin position="107"/>
        <end position="129"/>
    </location>
</feature>
<dbReference type="GO" id="GO:0051073">
    <property type="term" value="F:adenosylcobinamide-GDP ribazoletransferase activity"/>
    <property type="evidence" value="ECO:0007669"/>
    <property type="project" value="UniProtKB-UniRule"/>
</dbReference>
<dbReference type="GO" id="GO:0005886">
    <property type="term" value="C:plasma membrane"/>
    <property type="evidence" value="ECO:0007669"/>
    <property type="project" value="UniProtKB-SubCell"/>
</dbReference>
<dbReference type="HAMAP" id="MF_00719">
    <property type="entry name" value="CobS"/>
    <property type="match status" value="1"/>
</dbReference>
<evidence type="ECO:0000313" key="27">
    <source>
        <dbReference type="Proteomes" id="UP000245980"/>
    </source>
</evidence>
<keyword evidence="7 19" id="KW-1003">Cell membrane</keyword>
<comment type="caution">
    <text evidence="22">The sequence shown here is derived from an EMBL/GenBank/DDBJ whole genome shotgun (WGS) entry which is preliminary data.</text>
</comment>
<reference evidence="25" key="6">
    <citation type="journal article" date="2019" name="Cell Metab.">
        <title>Nutrient sensing in CD11c cells alters the gut microbiome to regulate food intake and body mass.</title>
        <authorList>
            <person name="Chagwedera N.D."/>
            <person name="Ang Q.Y."/>
            <person name="Bisanz J.E."/>
            <person name="Leong Y.A."/>
            <person name="Ganeshan K."/>
            <person name="Cai J."/>
            <person name="Patterson A.D."/>
            <person name="Turnbaugh P.J."/>
            <person name="Chawla A."/>
        </authorList>
    </citation>
    <scope>NUCLEOTIDE SEQUENCE</scope>
    <source>
        <strain evidence="25">I8-5</strain>
    </source>
</reference>
<accession>A0A256V7P0</accession>
<comment type="catalytic activity">
    <reaction evidence="17 19">
        <text>alpha-ribazole + adenosylcob(III)inamide-GDP = adenosylcob(III)alamin + GMP + H(+)</text>
        <dbReference type="Rhea" id="RHEA:16049"/>
        <dbReference type="ChEBI" id="CHEBI:10329"/>
        <dbReference type="ChEBI" id="CHEBI:15378"/>
        <dbReference type="ChEBI" id="CHEBI:18408"/>
        <dbReference type="ChEBI" id="CHEBI:58115"/>
        <dbReference type="ChEBI" id="CHEBI:60487"/>
        <dbReference type="EC" id="2.7.8.26"/>
    </reaction>
</comment>
<feature type="transmembrane region" description="Helical" evidence="19">
    <location>
        <begin position="232"/>
        <end position="251"/>
    </location>
</feature>
<dbReference type="EMBL" id="QGHV01000008">
    <property type="protein sequence ID" value="PWT38056.1"/>
    <property type="molecule type" value="Genomic_DNA"/>
</dbReference>
<keyword evidence="11 19" id="KW-0460">Magnesium</keyword>
<evidence type="ECO:0000256" key="2">
    <source>
        <dbReference type="ARBA" id="ARBA00004651"/>
    </source>
</evidence>
<dbReference type="EMBL" id="WJNA01000007">
    <property type="protein sequence ID" value="MRH08675.1"/>
    <property type="molecule type" value="Genomic_DNA"/>
</dbReference>
<evidence type="ECO:0000313" key="23">
    <source>
        <dbReference type="EMBL" id="PWT38056.1"/>
    </source>
</evidence>
<dbReference type="PANTHER" id="PTHR34148">
    <property type="entry name" value="ADENOSYLCOBINAMIDE-GDP RIBAZOLETRANSFERASE"/>
    <property type="match status" value="1"/>
</dbReference>
<evidence type="ECO:0000313" key="24">
    <source>
        <dbReference type="EMBL" id="PWT43005.1"/>
    </source>
</evidence>
<evidence type="ECO:0000256" key="9">
    <source>
        <dbReference type="ARBA" id="ARBA00022679"/>
    </source>
</evidence>
<evidence type="ECO:0000256" key="3">
    <source>
        <dbReference type="ARBA" id="ARBA00004663"/>
    </source>
</evidence>
<dbReference type="Pfam" id="PF02654">
    <property type="entry name" value="CobS"/>
    <property type="match status" value="1"/>
</dbReference>
<evidence type="ECO:0000256" key="18">
    <source>
        <dbReference type="ARBA" id="ARBA00049504"/>
    </source>
</evidence>
<comment type="similarity">
    <text evidence="4 19">Belongs to the CobS family.</text>
</comment>
<dbReference type="GO" id="GO:0008818">
    <property type="term" value="F:cobalamin 5'-phosphate synthase activity"/>
    <property type="evidence" value="ECO:0007669"/>
    <property type="project" value="UniProtKB-UniRule"/>
</dbReference>
<feature type="transmembrane region" description="Helical" evidence="19">
    <location>
        <begin position="135"/>
        <end position="158"/>
    </location>
</feature>
<dbReference type="AlphaFoldDB" id="A0A256V7P0"/>
<dbReference type="EMBL" id="QGHT01000005">
    <property type="protein sequence ID" value="PWT43005.1"/>
    <property type="molecule type" value="Genomic_DNA"/>
</dbReference>
<dbReference type="Proteomes" id="UP000216122">
    <property type="component" value="Unassembled WGS sequence"/>
</dbReference>
<evidence type="ECO:0000256" key="5">
    <source>
        <dbReference type="ARBA" id="ARBA00013200"/>
    </source>
</evidence>
<evidence type="ECO:0000313" key="25">
    <source>
        <dbReference type="EMBL" id="TGB12011.1"/>
    </source>
</evidence>
<evidence type="ECO:0000256" key="10">
    <source>
        <dbReference type="ARBA" id="ARBA00022692"/>
    </source>
</evidence>
<evidence type="ECO:0000256" key="12">
    <source>
        <dbReference type="ARBA" id="ARBA00022989"/>
    </source>
</evidence>
<comment type="catalytic activity">
    <reaction evidence="18 19">
        <text>alpha-ribazole 5'-phosphate + adenosylcob(III)inamide-GDP = adenosylcob(III)alamin 5'-phosphate + GMP + H(+)</text>
        <dbReference type="Rhea" id="RHEA:23560"/>
        <dbReference type="ChEBI" id="CHEBI:15378"/>
        <dbReference type="ChEBI" id="CHEBI:57918"/>
        <dbReference type="ChEBI" id="CHEBI:58115"/>
        <dbReference type="ChEBI" id="CHEBI:60487"/>
        <dbReference type="ChEBI" id="CHEBI:60493"/>
        <dbReference type="EC" id="2.7.8.26"/>
    </reaction>
</comment>
<dbReference type="Proteomes" id="UP000245735">
    <property type="component" value="Unassembled WGS sequence"/>
</dbReference>
<reference evidence="22 26" key="3">
    <citation type="submission" date="2017-09" db="EMBL/GenBank/DDBJ databases">
        <title>Tripartite evolution among Lactobacillus johnsonii, Lactobacillus taiwanensis, Lactobacillus reuteri and their rodent host.</title>
        <authorList>
            <person name="Wang T."/>
            <person name="Knowles S."/>
            <person name="Cheng C."/>
        </authorList>
    </citation>
    <scope>NUCLEOTIDE SEQUENCE [LARGE SCALE GENOMIC DNA]</scope>
    <source>
        <strain evidence="22 26">103v</strain>
    </source>
</reference>
<keyword evidence="9 19" id="KW-0808">Transferase</keyword>
<dbReference type="PANTHER" id="PTHR34148:SF1">
    <property type="entry name" value="ADENOSYLCOBINAMIDE-GDP RIBAZOLETRANSFERASE"/>
    <property type="match status" value="1"/>
</dbReference>
<evidence type="ECO:0000256" key="7">
    <source>
        <dbReference type="ARBA" id="ARBA00022475"/>
    </source>
</evidence>
<comment type="cofactor">
    <cofactor evidence="1 19">
        <name>Mg(2+)</name>
        <dbReference type="ChEBI" id="CHEBI:18420"/>
    </cofactor>
</comment>
<comment type="function">
    <text evidence="14 19">Joins adenosylcobinamide-GDP and alpha-ribazole to generate adenosylcobalamin (Ado-cobalamin). Also synthesizes adenosylcobalamin 5'-phosphate from adenosylcobinamide-GDP and alpha-ribazole 5'-phosphate.</text>
</comment>
<evidence type="ECO:0000313" key="26">
    <source>
        <dbReference type="Proteomes" id="UP000216122"/>
    </source>
</evidence>
<comment type="subcellular location">
    <subcellularLocation>
        <location evidence="2 19">Cell membrane</location>
        <topology evidence="2 19">Multi-pass membrane protein</topology>
    </subcellularLocation>
</comment>
<dbReference type="Proteomes" id="UP000297521">
    <property type="component" value="Unassembled WGS sequence"/>
</dbReference>
<gene>
    <name evidence="19" type="primary">cobS</name>
    <name evidence="22" type="ORF">CBG21_10730</name>
    <name evidence="24" type="ORF">DKZ22_02425</name>
    <name evidence="23" type="ORF">DKZ35_02230</name>
    <name evidence="25" type="ORF">E5F87_03440</name>
    <name evidence="21" type="ORF">GIX81_04260</name>
    <name evidence="20" type="ORF">NX099_02665</name>
</gene>
<dbReference type="EC" id="2.7.8.26" evidence="5 19"/>
<dbReference type="GO" id="GO:0009236">
    <property type="term" value="P:cobalamin biosynthetic process"/>
    <property type="evidence" value="ECO:0007669"/>
    <property type="project" value="UniProtKB-UniRule"/>
</dbReference>
<proteinExistence type="inferred from homology"/>
<reference evidence="22" key="2">
    <citation type="submission" date="2017-05" db="EMBL/GenBank/DDBJ databases">
        <authorList>
            <person name="Song R."/>
            <person name="Chenine A.L."/>
            <person name="Ruprecht R.M."/>
        </authorList>
    </citation>
    <scope>NUCLEOTIDE SEQUENCE [LARGE SCALE GENOMIC DNA]</scope>
    <source>
        <strain evidence="22">103v</strain>
    </source>
</reference>
<reference evidence="23" key="5">
    <citation type="submission" date="2018-05" db="EMBL/GenBank/DDBJ databases">
        <authorList>
            <person name="Peng X.Y."/>
            <person name="Xu Y.F."/>
            <person name="Luo D."/>
            <person name="Yu J."/>
            <person name="Gu J.Y."/>
        </authorList>
    </citation>
    <scope>NUCLEOTIDE SEQUENCE</scope>
    <source>
        <strain evidence="24">LR10</strain>
        <strain evidence="23">LR9</strain>
    </source>
</reference>
<evidence type="ECO:0000256" key="19">
    <source>
        <dbReference type="HAMAP-Rule" id="MF_00719"/>
    </source>
</evidence>
<dbReference type="Proteomes" id="UP001286376">
    <property type="component" value="Unassembled WGS sequence"/>
</dbReference>
<name>A0A256V7P0_LIMRT</name>
<dbReference type="EMBL" id="NGQC01000109">
    <property type="protein sequence ID" value="OYS99664.1"/>
    <property type="molecule type" value="Genomic_DNA"/>
</dbReference>
<evidence type="ECO:0000313" key="28">
    <source>
        <dbReference type="Proteomes" id="UP000472879"/>
    </source>
</evidence>
<evidence type="ECO:0000256" key="15">
    <source>
        <dbReference type="ARBA" id="ARBA00032605"/>
    </source>
</evidence>
<evidence type="ECO:0000256" key="14">
    <source>
        <dbReference type="ARBA" id="ARBA00025228"/>
    </source>
</evidence>
<feature type="transmembrane region" description="Helical" evidence="19">
    <location>
        <begin position="179"/>
        <end position="212"/>
    </location>
</feature>
<dbReference type="Proteomes" id="UP000472879">
    <property type="component" value="Unassembled WGS sequence"/>
</dbReference>
<dbReference type="EMBL" id="SRKR01000004">
    <property type="protein sequence ID" value="TGB12011.1"/>
    <property type="molecule type" value="Genomic_DNA"/>
</dbReference>
<evidence type="ECO:0000313" key="20">
    <source>
        <dbReference type="EMBL" id="MDV8946315.1"/>
    </source>
</evidence>
<evidence type="ECO:0000256" key="11">
    <source>
        <dbReference type="ARBA" id="ARBA00022842"/>
    </source>
</evidence>
<dbReference type="UniPathway" id="UPA00148">
    <property type="reaction ID" value="UER00238"/>
</dbReference>
<evidence type="ECO:0000256" key="13">
    <source>
        <dbReference type="ARBA" id="ARBA00023136"/>
    </source>
</evidence>
<evidence type="ECO:0000313" key="21">
    <source>
        <dbReference type="EMBL" id="MRH08675.1"/>
    </source>
</evidence>
<dbReference type="RefSeq" id="WP_019252050.1">
    <property type="nucleotide sequence ID" value="NZ_CALNWZ010000003.1"/>
</dbReference>
<keyword evidence="13 19" id="KW-0472">Membrane</keyword>
<evidence type="ECO:0000313" key="22">
    <source>
        <dbReference type="EMBL" id="OYS99664.1"/>
    </source>
</evidence>
<reference evidence="26" key="1">
    <citation type="submission" date="2017-05" db="EMBL/GenBank/DDBJ databases">
        <authorList>
            <person name="Lin X.B."/>
            <person name="Stothard P."/>
            <person name="Tasseva G."/>
            <person name="Walter J."/>
        </authorList>
    </citation>
    <scope>NUCLEOTIDE SEQUENCE [LARGE SCALE GENOMIC DNA]</scope>
    <source>
        <strain evidence="26">103v</strain>
    </source>
</reference>
<evidence type="ECO:0000256" key="4">
    <source>
        <dbReference type="ARBA" id="ARBA00010561"/>
    </source>
</evidence>
<keyword evidence="10 19" id="KW-0812">Transmembrane</keyword>
<protein>
    <recommendedName>
        <fullName evidence="6 19">Adenosylcobinamide-GDP ribazoletransferase</fullName>
        <ecNumber evidence="5 19">2.7.8.26</ecNumber>
    </recommendedName>
    <alternativeName>
        <fullName evidence="16 19">Cobalamin synthase</fullName>
    </alternativeName>
    <alternativeName>
        <fullName evidence="15 19">Cobalamin-5'-phosphate synthase</fullName>
    </alternativeName>
</protein>
<evidence type="ECO:0000256" key="17">
    <source>
        <dbReference type="ARBA" id="ARBA00048623"/>
    </source>
</evidence>
<dbReference type="EMBL" id="JAOTNP010000009">
    <property type="protein sequence ID" value="MDV8946315.1"/>
    <property type="molecule type" value="Genomic_DNA"/>
</dbReference>
<reference evidence="21 28" key="8">
    <citation type="submission" date="2019-11" db="EMBL/GenBank/DDBJ databases">
        <title>Draft genome sequence of 12 host-associated Lactobacillus reuteri rodent strains.</title>
        <authorList>
            <person name="Zhang S."/>
            <person name="Ozcam M."/>
            <person name="Van Pijkeren J.P."/>
        </authorList>
    </citation>
    <scope>NUCLEOTIDE SEQUENCE [LARGE SCALE GENOMIC DNA]</scope>
    <source>
        <strain evidence="21 28">Lr4020</strain>
    </source>
</reference>
<reference evidence="25" key="7">
    <citation type="submission" date="2019-04" db="EMBL/GenBank/DDBJ databases">
        <authorList>
            <person name="Bisanz J.E."/>
            <person name="Chagwedera N.D."/>
            <person name="Chawla A."/>
            <person name="Turnbaugh P.J."/>
        </authorList>
    </citation>
    <scope>NUCLEOTIDE SEQUENCE</scope>
    <source>
        <strain evidence="25">I8-5</strain>
    </source>
</reference>